<feature type="region of interest" description="Disordered" evidence="1">
    <location>
        <begin position="1"/>
        <end position="22"/>
    </location>
</feature>
<sequence length="524" mass="59961">MAGMRSHSPCSETNGLLNDGDEVRDRLSDSEMEWQFGMVAPILKLPPELLVEILSLVVDSDPGLSLTARNGMSAPTLSLSHICSFWRETVISTPSLWARITVDLGYLNHQRRGLVDIVRLYIQRSSNAWLILGIQALRHGTNSDREEYIEEIPRLGWDVFQLMLDEHARWYRVSIKLRWTLFNQASEEVVGLTPAMNKQCNFPHLENLEIGWESSYWPRRSTNRLFDFFKNNTPVLHTLIIPYYDSSYPFPFHQLTCVHLFDDDAWISAPAMLKSCSAIDKLVLTCGPERIWTTANIVITSTSLKSLRLLMKDFVPAYETLSTLTLPSLVSLHLMTPDPGLSAFALARSTSSDWKRKFWFRNCAEMIQRSGCQLEALVVDGNIFLDKQLLELFTLTPNLRNLSIKTLSWYEPLLTDTFFQQLALHSTHEEENLLPKLTSIEMYVSDIDSIQPSKLASPNGILSMVESRKGSCYPFSELEVFGLSADFDTDRGREWANRFRSEIEPRLLHFQDSGMLRVNLRINV</sequence>
<comment type="caution">
    <text evidence="2">The sequence shown here is derived from an EMBL/GenBank/DDBJ whole genome shotgun (WGS) entry which is preliminary data.</text>
</comment>
<evidence type="ECO:0008006" key="4">
    <source>
        <dbReference type="Google" id="ProtNLM"/>
    </source>
</evidence>
<organism evidence="2 3">
    <name type="scientific">Marasmiellus scandens</name>
    <dbReference type="NCBI Taxonomy" id="2682957"/>
    <lineage>
        <taxon>Eukaryota</taxon>
        <taxon>Fungi</taxon>
        <taxon>Dikarya</taxon>
        <taxon>Basidiomycota</taxon>
        <taxon>Agaricomycotina</taxon>
        <taxon>Agaricomycetes</taxon>
        <taxon>Agaricomycetidae</taxon>
        <taxon>Agaricales</taxon>
        <taxon>Marasmiineae</taxon>
        <taxon>Omphalotaceae</taxon>
        <taxon>Marasmiellus</taxon>
    </lineage>
</organism>
<accession>A0ABR1JJ46</accession>
<dbReference type="Gene3D" id="1.20.1280.50">
    <property type="match status" value="1"/>
</dbReference>
<dbReference type="InterPro" id="IPR032675">
    <property type="entry name" value="LRR_dom_sf"/>
</dbReference>
<dbReference type="Gene3D" id="3.80.10.10">
    <property type="entry name" value="Ribonuclease Inhibitor"/>
    <property type="match status" value="1"/>
</dbReference>
<reference evidence="2 3" key="1">
    <citation type="submission" date="2024-01" db="EMBL/GenBank/DDBJ databases">
        <title>A draft genome for the cacao thread blight pathogen Marasmiellus scandens.</title>
        <authorList>
            <person name="Baruah I.K."/>
            <person name="Leung J."/>
            <person name="Bukari Y."/>
            <person name="Amoako-Attah I."/>
            <person name="Meinhardt L.W."/>
            <person name="Bailey B.A."/>
            <person name="Cohen S.P."/>
        </authorList>
    </citation>
    <scope>NUCLEOTIDE SEQUENCE [LARGE SCALE GENOMIC DNA]</scope>
    <source>
        <strain evidence="2 3">GH-19</strain>
    </source>
</reference>
<keyword evidence="3" id="KW-1185">Reference proteome</keyword>
<gene>
    <name evidence="2" type="ORF">VKT23_008488</name>
</gene>
<evidence type="ECO:0000256" key="1">
    <source>
        <dbReference type="SAM" id="MobiDB-lite"/>
    </source>
</evidence>
<proteinExistence type="predicted"/>
<protein>
    <recommendedName>
        <fullName evidence="4">F-box domain-containing protein</fullName>
    </recommendedName>
</protein>
<evidence type="ECO:0000313" key="2">
    <source>
        <dbReference type="EMBL" id="KAK7461309.1"/>
    </source>
</evidence>
<evidence type="ECO:0000313" key="3">
    <source>
        <dbReference type="Proteomes" id="UP001498398"/>
    </source>
</evidence>
<dbReference type="Proteomes" id="UP001498398">
    <property type="component" value="Unassembled WGS sequence"/>
</dbReference>
<name>A0ABR1JJ46_9AGAR</name>
<dbReference type="EMBL" id="JBANRG010000013">
    <property type="protein sequence ID" value="KAK7461309.1"/>
    <property type="molecule type" value="Genomic_DNA"/>
</dbReference>